<dbReference type="Proteomes" id="UP000194318">
    <property type="component" value="Unassembled WGS sequence"/>
</dbReference>
<evidence type="ECO:0000313" key="1">
    <source>
        <dbReference type="EMBL" id="KAF0646596.1"/>
    </source>
</evidence>
<comment type="caution">
    <text evidence="2">The sequence shown here is derived from an EMBL/GenBank/DDBJ whole genome shotgun (WGS) entry which is preliminary data.</text>
</comment>
<dbReference type="Proteomes" id="UP000731519">
    <property type="component" value="Unassembled WGS sequence"/>
</dbReference>
<dbReference type="EMBL" id="MIFZ01000006">
    <property type="protein sequence ID" value="OSY54278.1"/>
    <property type="molecule type" value="Genomic_DNA"/>
</dbReference>
<dbReference type="EMBL" id="ASYR01000050">
    <property type="protein sequence ID" value="KAF0646596.1"/>
    <property type="molecule type" value="Genomic_DNA"/>
</dbReference>
<evidence type="ECO:0000313" key="4">
    <source>
        <dbReference type="Proteomes" id="UP000731519"/>
    </source>
</evidence>
<evidence type="ECO:0000313" key="3">
    <source>
        <dbReference type="Proteomes" id="UP000194318"/>
    </source>
</evidence>
<gene>
    <name evidence="2" type="ORF">BG846_00047</name>
    <name evidence="1" type="ORF">K701_28000</name>
</gene>
<reference evidence="2 3" key="2">
    <citation type="submission" date="2016-09" db="EMBL/GenBank/DDBJ databases">
        <title>Streptomyces fradiae DSM40063, a candidate organism with high potential of specific P450 cytochromes.</title>
        <authorList>
            <person name="Grumaz C."/>
            <person name="Vainshtein Y."/>
            <person name="Kirstahler P."/>
            <person name="Sohn K."/>
        </authorList>
    </citation>
    <scope>NUCLEOTIDE SEQUENCE [LARGE SCALE GENOMIC DNA]</scope>
    <source>
        <strain evidence="2 3">DSM 40063</strain>
    </source>
</reference>
<organism evidence="2 3">
    <name type="scientific">Streptomyces fradiae ATCC 10745 = DSM 40063</name>
    <dbReference type="NCBI Taxonomy" id="1319510"/>
    <lineage>
        <taxon>Bacteria</taxon>
        <taxon>Bacillati</taxon>
        <taxon>Actinomycetota</taxon>
        <taxon>Actinomycetes</taxon>
        <taxon>Kitasatosporales</taxon>
        <taxon>Streptomycetaceae</taxon>
        <taxon>Streptomyces</taxon>
    </lineage>
</organism>
<proteinExistence type="predicted"/>
<protein>
    <submittedName>
        <fullName evidence="2">Uncharacterized protein</fullName>
    </submittedName>
</protein>
<name>A0A1Y2P557_STRFR</name>
<evidence type="ECO:0000313" key="2">
    <source>
        <dbReference type="EMBL" id="OSY54278.1"/>
    </source>
</evidence>
<keyword evidence="4" id="KW-1185">Reference proteome</keyword>
<sequence>MTETPDGRPHGYARYKLDGCRCNICGWAVASYNDAREHAIRKGQWQPFVDASPVREHLLSLRQCGIGLRTVARASGIDRKRLQAIVTGRPERGTGPQRQVRPDLAAAVLAVQPSFDLLAPSTQVDSTGTHRRLQALVAAGWPQHHLAVALNMTDANFGSMLRQKQVLARRARQVNALYDDRWHLDPRDHGVNVQAYSRARNHAATRRWAPVGAWDDDDIDDPNALPDWTGQCGTPQGYHAHRTLKIPACPPCTAAHAARHRQTKQNAA</sequence>
<dbReference type="AlphaFoldDB" id="A0A1Y2P557"/>
<dbReference type="RefSeq" id="WP_051839800.1">
    <property type="nucleotide sequence ID" value="NZ_ASYR01000050.1"/>
</dbReference>
<reference evidence="1 4" key="1">
    <citation type="submission" date="2013-05" db="EMBL/GenBank/DDBJ databases">
        <title>Genome Sequence of Streptomyces fradiae.</title>
        <authorList>
            <person name="Kirby R."/>
        </authorList>
    </citation>
    <scope>NUCLEOTIDE SEQUENCE [LARGE SCALE GENOMIC DNA]</scope>
    <source>
        <strain evidence="1 4">ATCC 10745</strain>
    </source>
</reference>
<accession>A0A1Y2P557</accession>